<dbReference type="PIRSF" id="PIRSF028788">
    <property type="entry name" value="TfoX_Sxy"/>
    <property type="match status" value="1"/>
</dbReference>
<sequence length="213" mass="24112">MTKTEKDTLAIRATLRELIGEVTAKSLFASYGLFREGTMFGLYQHGVFYLRAEDEFAEYLESQGAASYLSNEISGKLNISNYYRLPLSLTSDKIIYKSLIERSIQQVKDQKNAELIAKKSRIKELPNLSIKYERLLAKVDIHDLDLFRTLGAINTYVRLKKKGITAELGIFWDLTAALQNKNVNLLTIKEKETALNNLNIALSNAGLRSIKLT</sequence>
<feature type="domain" description="TfoX N-terminal" evidence="1">
    <location>
        <begin position="19"/>
        <end position="106"/>
    </location>
</feature>
<evidence type="ECO:0000259" key="1">
    <source>
        <dbReference type="Pfam" id="PF04993"/>
    </source>
</evidence>
<dbReference type="Gene3D" id="3.30.1460.30">
    <property type="entry name" value="YgaC/TfoX-N like chaperone"/>
    <property type="match status" value="1"/>
</dbReference>
<reference evidence="3 4" key="1">
    <citation type="submission" date="2009-10" db="EMBL/GenBank/DDBJ databases">
        <authorList>
            <person name="Muzny D."/>
            <person name="Qin X."/>
            <person name="Deng J."/>
            <person name="Jiang H."/>
            <person name="Liu Y."/>
            <person name="Qu J."/>
            <person name="Song X.-Z."/>
            <person name="Zhang L."/>
            <person name="Thornton R."/>
            <person name="Coyle M."/>
            <person name="Francisco L."/>
            <person name="Jackson L."/>
            <person name="Javaid M."/>
            <person name="Korchina V."/>
            <person name="Kovar C."/>
            <person name="Mata R."/>
            <person name="Mathew T."/>
            <person name="Ngo R."/>
            <person name="Nguyen L."/>
            <person name="Nguyen N."/>
            <person name="Okwuonu G."/>
            <person name="Ongeri F."/>
            <person name="Pham C."/>
            <person name="Simmons D."/>
            <person name="Wilczek-Boney K."/>
            <person name="Hale W."/>
            <person name="Jakkamsetti A."/>
            <person name="Pham P."/>
            <person name="Ruth R."/>
            <person name="San Lucas F."/>
            <person name="Warren J."/>
            <person name="Zhang J."/>
            <person name="Zhao Z."/>
            <person name="Zhou C."/>
            <person name="Zhu D."/>
            <person name="Lee S."/>
            <person name="Bess C."/>
            <person name="Blankenburg K."/>
            <person name="Forbes L."/>
            <person name="Fu Q."/>
            <person name="Gubbala S."/>
            <person name="Hirani K."/>
            <person name="Jayaseelan J.C."/>
            <person name="Lara F."/>
            <person name="Munidasa M."/>
            <person name="Palculict T."/>
            <person name="Patil S."/>
            <person name="Pu L.-L."/>
            <person name="Saada N."/>
            <person name="Tang L."/>
            <person name="Weissenberger G."/>
            <person name="Zhu Y."/>
            <person name="Hemphill L."/>
            <person name="Shang Y."/>
            <person name="Youmans B."/>
            <person name="Ayvaz T."/>
            <person name="Ross M."/>
            <person name="Santibanez J."/>
            <person name="Aqrawi P."/>
            <person name="Gross S."/>
            <person name="Joshi V."/>
            <person name="Fowler G."/>
            <person name="Nazareth L."/>
            <person name="Reid J."/>
            <person name="Worley K."/>
            <person name="Petrosino J."/>
            <person name="Highlander S."/>
            <person name="Gibbs R."/>
        </authorList>
    </citation>
    <scope>NUCLEOTIDE SEQUENCE [LARGE SCALE GENOMIC DNA]</scope>
    <source>
        <strain evidence="3 4">ATCC 43325</strain>
    </source>
</reference>
<organism evidence="3 4">
    <name type="scientific">Pasteurella dagmatis ATCC 43325</name>
    <dbReference type="NCBI Taxonomy" id="667128"/>
    <lineage>
        <taxon>Bacteria</taxon>
        <taxon>Pseudomonadati</taxon>
        <taxon>Pseudomonadota</taxon>
        <taxon>Gammaproteobacteria</taxon>
        <taxon>Pasteurellales</taxon>
        <taxon>Pasteurellaceae</taxon>
        <taxon>Pasteurella</taxon>
    </lineage>
</organism>
<dbReference type="Pfam" id="PF04994">
    <property type="entry name" value="TfoX_C"/>
    <property type="match status" value="1"/>
</dbReference>
<proteinExistence type="predicted"/>
<dbReference type="RefSeq" id="WP_005765564.1">
    <property type="nucleotide sequence ID" value="NZ_GG704816.1"/>
</dbReference>
<dbReference type="Gene3D" id="1.10.150.20">
    <property type="entry name" value="5' to 3' exonuclease, C-terminal subdomain"/>
    <property type="match status" value="1"/>
</dbReference>
<comment type="caution">
    <text evidence="3">The sequence shown here is derived from an EMBL/GenBank/DDBJ whole genome shotgun (WGS) entry which is preliminary data.</text>
</comment>
<evidence type="ECO:0000313" key="4">
    <source>
        <dbReference type="Proteomes" id="UP000005519"/>
    </source>
</evidence>
<name>C9PSP8_9PAST</name>
<dbReference type="Proteomes" id="UP000005519">
    <property type="component" value="Unassembled WGS sequence"/>
</dbReference>
<dbReference type="InterPro" id="IPR007076">
    <property type="entry name" value="TfoX_N"/>
</dbReference>
<keyword evidence="4" id="KW-1185">Reference proteome</keyword>
<gene>
    <name evidence="3" type="primary">tfoX</name>
    <name evidence="3" type="ORF">HMPREF0621_2022</name>
</gene>
<evidence type="ECO:0000259" key="2">
    <source>
        <dbReference type="Pfam" id="PF04994"/>
    </source>
</evidence>
<dbReference type="OrthoDB" id="4225809at2"/>
<accession>C9PSP8</accession>
<dbReference type="SUPFAM" id="SSF159894">
    <property type="entry name" value="YgaC/TfoX-N like"/>
    <property type="match status" value="1"/>
</dbReference>
<dbReference type="STRING" id="667128.HMPREF0621_2022"/>
<dbReference type="Pfam" id="PF04993">
    <property type="entry name" value="TfoX_N"/>
    <property type="match status" value="1"/>
</dbReference>
<dbReference type="HOGENOM" id="CLU_094990_2_0_6"/>
<dbReference type="EMBL" id="ACZR01000022">
    <property type="protein sequence ID" value="EEX49386.1"/>
    <property type="molecule type" value="Genomic_DNA"/>
</dbReference>
<dbReference type="PANTHER" id="PTHR36121:SF1">
    <property type="entry name" value="PROTEIN SXY"/>
    <property type="match status" value="1"/>
</dbReference>
<evidence type="ECO:0000313" key="3">
    <source>
        <dbReference type="EMBL" id="EEX49386.1"/>
    </source>
</evidence>
<protein>
    <submittedName>
        <fullName evidence="3">TfoX N-terminal domain protein</fullName>
    </submittedName>
</protein>
<dbReference type="PANTHER" id="PTHR36121">
    <property type="entry name" value="PROTEIN SXY"/>
    <property type="match status" value="1"/>
</dbReference>
<dbReference type="AlphaFoldDB" id="C9PSP8"/>
<dbReference type="InterPro" id="IPR007077">
    <property type="entry name" value="TfoX_C"/>
</dbReference>
<dbReference type="GO" id="GO:0030420">
    <property type="term" value="P:establishment of competence for transformation"/>
    <property type="evidence" value="ECO:0007669"/>
    <property type="project" value="InterPro"/>
</dbReference>
<dbReference type="InterPro" id="IPR026256">
    <property type="entry name" value="TfoX-like_gammaprotbact"/>
</dbReference>
<feature type="domain" description="TfoX C-terminal" evidence="2">
    <location>
        <begin position="119"/>
        <end position="194"/>
    </location>
</feature>
<dbReference type="InterPro" id="IPR047525">
    <property type="entry name" value="TfoX-like"/>
</dbReference>